<evidence type="ECO:0000256" key="2">
    <source>
        <dbReference type="ARBA" id="ARBA00022448"/>
    </source>
</evidence>
<evidence type="ECO:0000256" key="8">
    <source>
        <dbReference type="SAM" id="Phobius"/>
    </source>
</evidence>
<dbReference type="Pfam" id="PF00893">
    <property type="entry name" value="Multi_Drug_Res"/>
    <property type="match status" value="1"/>
</dbReference>
<protein>
    <submittedName>
        <fullName evidence="9">Multidrug resistance protein EbrB</fullName>
    </submittedName>
</protein>
<organism evidence="9 10">
    <name type="scientific">Mesobacillus persicus</name>
    <dbReference type="NCBI Taxonomy" id="930146"/>
    <lineage>
        <taxon>Bacteria</taxon>
        <taxon>Bacillati</taxon>
        <taxon>Bacillota</taxon>
        <taxon>Bacilli</taxon>
        <taxon>Bacillales</taxon>
        <taxon>Bacillaceae</taxon>
        <taxon>Mesobacillus</taxon>
    </lineage>
</organism>
<evidence type="ECO:0000313" key="9">
    <source>
        <dbReference type="EMBL" id="SEN02029.1"/>
    </source>
</evidence>
<comment type="subcellular location">
    <subcellularLocation>
        <location evidence="1 7">Cell membrane</location>
        <topology evidence="1 7">Multi-pass membrane protein</topology>
    </subcellularLocation>
</comment>
<keyword evidence="10" id="KW-1185">Reference proteome</keyword>
<dbReference type="InterPro" id="IPR000390">
    <property type="entry name" value="Small_drug/metabolite_transptr"/>
</dbReference>
<dbReference type="GO" id="GO:0022857">
    <property type="term" value="F:transmembrane transporter activity"/>
    <property type="evidence" value="ECO:0007669"/>
    <property type="project" value="InterPro"/>
</dbReference>
<proteinExistence type="inferred from homology"/>
<keyword evidence="4 7" id="KW-0812">Transmembrane</keyword>
<dbReference type="RefSeq" id="WP_090745827.1">
    <property type="nucleotide sequence ID" value="NZ_FOBW01000008.1"/>
</dbReference>
<dbReference type="Gene3D" id="1.10.3730.20">
    <property type="match status" value="1"/>
</dbReference>
<evidence type="ECO:0000313" key="10">
    <source>
        <dbReference type="Proteomes" id="UP000198553"/>
    </source>
</evidence>
<keyword evidence="3" id="KW-1003">Cell membrane</keyword>
<accession>A0A1H8D4A7</accession>
<evidence type="ECO:0000256" key="1">
    <source>
        <dbReference type="ARBA" id="ARBA00004651"/>
    </source>
</evidence>
<name>A0A1H8D4A7_9BACI</name>
<evidence type="ECO:0000256" key="5">
    <source>
        <dbReference type="ARBA" id="ARBA00022989"/>
    </source>
</evidence>
<feature type="transmembrane region" description="Helical" evidence="8">
    <location>
        <begin position="85"/>
        <end position="101"/>
    </location>
</feature>
<gene>
    <name evidence="9" type="ORF">SAMN05192533_10871</name>
</gene>
<keyword evidence="5 8" id="KW-1133">Transmembrane helix</keyword>
<evidence type="ECO:0000256" key="7">
    <source>
        <dbReference type="RuleBase" id="RU003942"/>
    </source>
</evidence>
<dbReference type="PANTHER" id="PTHR30561:SF1">
    <property type="entry name" value="MULTIDRUG TRANSPORTER EMRE"/>
    <property type="match status" value="1"/>
</dbReference>
<feature type="transmembrane region" description="Helical" evidence="8">
    <location>
        <begin position="33"/>
        <end position="51"/>
    </location>
</feature>
<dbReference type="SUPFAM" id="SSF103481">
    <property type="entry name" value="Multidrug resistance efflux transporter EmrE"/>
    <property type="match status" value="1"/>
</dbReference>
<dbReference type="InterPro" id="IPR045324">
    <property type="entry name" value="Small_multidrug_res"/>
</dbReference>
<dbReference type="AlphaFoldDB" id="A0A1H8D4A7"/>
<feature type="transmembrane region" description="Helical" evidence="8">
    <location>
        <begin position="58"/>
        <end position="79"/>
    </location>
</feature>
<comment type="similarity">
    <text evidence="7">Belongs to the drug/metabolite transporter (DMT) superfamily. Small multidrug resistance (SMR) (TC 2.A.7.1) family.</text>
</comment>
<sequence length="118" mass="12610">MKGVIYLTISIITEVFATTMLKLSEGFTNLYPTLGLMFGYAISFYFLSLCLRTLPLSLAYAIWAAGGTVLTALLGVVLWGEAVTTLKSIGLLMIIGGVIILNSTKEVETGRVPSAKVS</sequence>
<dbReference type="Proteomes" id="UP000198553">
    <property type="component" value="Unassembled WGS sequence"/>
</dbReference>
<keyword evidence="6 8" id="KW-0472">Membrane</keyword>
<dbReference type="InterPro" id="IPR037185">
    <property type="entry name" value="EmrE-like"/>
</dbReference>
<evidence type="ECO:0000256" key="6">
    <source>
        <dbReference type="ARBA" id="ARBA00023136"/>
    </source>
</evidence>
<evidence type="ECO:0000256" key="3">
    <source>
        <dbReference type="ARBA" id="ARBA00022475"/>
    </source>
</evidence>
<reference evidence="10" key="1">
    <citation type="submission" date="2016-10" db="EMBL/GenBank/DDBJ databases">
        <authorList>
            <person name="Varghese N."/>
            <person name="Submissions S."/>
        </authorList>
    </citation>
    <scope>NUCLEOTIDE SEQUENCE [LARGE SCALE GENOMIC DNA]</scope>
    <source>
        <strain evidence="10">B48,IBRC-M 10115,DSM 25386,CECT 8001</strain>
    </source>
</reference>
<dbReference type="PANTHER" id="PTHR30561">
    <property type="entry name" value="SMR FAMILY PROTON-DEPENDENT DRUG EFFLUX TRANSPORTER SUGE"/>
    <property type="match status" value="1"/>
</dbReference>
<dbReference type="OrthoDB" id="21828at2"/>
<dbReference type="FunFam" id="1.10.3730.20:FF:000001">
    <property type="entry name" value="Quaternary ammonium compound resistance transporter SugE"/>
    <property type="match status" value="1"/>
</dbReference>
<keyword evidence="2" id="KW-0813">Transport</keyword>
<dbReference type="STRING" id="930146.SAMN05192533_10871"/>
<dbReference type="GO" id="GO:0005886">
    <property type="term" value="C:plasma membrane"/>
    <property type="evidence" value="ECO:0007669"/>
    <property type="project" value="UniProtKB-SubCell"/>
</dbReference>
<dbReference type="EMBL" id="FOBW01000008">
    <property type="protein sequence ID" value="SEN02029.1"/>
    <property type="molecule type" value="Genomic_DNA"/>
</dbReference>
<evidence type="ECO:0000256" key="4">
    <source>
        <dbReference type="ARBA" id="ARBA00022692"/>
    </source>
</evidence>